<comment type="caution">
    <text evidence="2">The sequence shown here is derived from an EMBL/GenBank/DDBJ whole genome shotgun (WGS) entry which is preliminary data.</text>
</comment>
<accession>A0ABT7JIP8</accession>
<reference evidence="2 3" key="1">
    <citation type="submission" date="2023-05" db="EMBL/GenBank/DDBJ databases">
        <authorList>
            <person name="Gao F."/>
        </authorList>
    </citation>
    <scope>NUCLEOTIDE SEQUENCE [LARGE SCALE GENOMIC DNA]</scope>
    <source>
        <strain evidence="2 3">MIMF12</strain>
    </source>
</reference>
<proteinExistence type="predicted"/>
<keyword evidence="3" id="KW-1185">Reference proteome</keyword>
<dbReference type="Proteomes" id="UP001302059">
    <property type="component" value="Unassembled WGS sequence"/>
</dbReference>
<evidence type="ECO:0000313" key="3">
    <source>
        <dbReference type="Proteomes" id="UP001302059"/>
    </source>
</evidence>
<feature type="signal peptide" evidence="1">
    <location>
        <begin position="1"/>
        <end position="21"/>
    </location>
</feature>
<protein>
    <recommendedName>
        <fullName evidence="4">Molecular chaperone</fullName>
    </recommendedName>
</protein>
<feature type="chain" id="PRO_5045329430" description="Molecular chaperone" evidence="1">
    <location>
        <begin position="22"/>
        <end position="255"/>
    </location>
</feature>
<evidence type="ECO:0000256" key="1">
    <source>
        <dbReference type="SAM" id="SignalP"/>
    </source>
</evidence>
<keyword evidence="1" id="KW-0732">Signal</keyword>
<evidence type="ECO:0000313" key="2">
    <source>
        <dbReference type="EMBL" id="MDL2344937.1"/>
    </source>
</evidence>
<name>A0ABT7JIP8_9DEIO</name>
<sequence length="255" mass="28377">MTRHFWLPTLLALALATPAAAQVRLTLTQRSPEVQQPVELTLEVYNSGKTSTTIGRIRRDFVACPPFKLFDKVGGAPRIERYIAADCDVGETVTVPAGQRRRYRVTLPWNDLRPGAYTAFLELPVNGKTRAVPADLRVEPGPFVAELRVPPRVKAGAPLPLTVAFHNVWRTTQQEDLRLCGHGLLIRNGNGRTVYDNRREGVSCIENLVLTAVRPGSVHIEKWVDPVPLTKLPPGRYTAILWGKYNASLPFEVTK</sequence>
<evidence type="ECO:0008006" key="4">
    <source>
        <dbReference type="Google" id="ProtNLM"/>
    </source>
</evidence>
<dbReference type="RefSeq" id="WP_285524217.1">
    <property type="nucleotide sequence ID" value="NZ_JASNGB010000128.1"/>
</dbReference>
<organism evidence="2 3">
    <name type="scientific">Deinococcus rhizophilus</name>
    <dbReference type="NCBI Taxonomy" id="3049544"/>
    <lineage>
        <taxon>Bacteria</taxon>
        <taxon>Thermotogati</taxon>
        <taxon>Deinococcota</taxon>
        <taxon>Deinococci</taxon>
        <taxon>Deinococcales</taxon>
        <taxon>Deinococcaceae</taxon>
        <taxon>Deinococcus</taxon>
    </lineage>
</organism>
<gene>
    <name evidence="2" type="ORF">QOL99_12370</name>
</gene>
<dbReference type="EMBL" id="JASNGB010000128">
    <property type="protein sequence ID" value="MDL2344937.1"/>
    <property type="molecule type" value="Genomic_DNA"/>
</dbReference>